<dbReference type="Proteomes" id="UP000388235">
    <property type="component" value="Chromosome"/>
</dbReference>
<comment type="similarity">
    <text evidence="1 5">Belongs to the acetyltransferase family. RimI subfamily.</text>
</comment>
<dbReference type="HAMAP" id="MF_02210">
    <property type="entry name" value="RimI"/>
    <property type="match status" value="1"/>
</dbReference>
<dbReference type="InterPro" id="IPR050680">
    <property type="entry name" value="YpeA/RimI_acetyltransf"/>
</dbReference>
<dbReference type="InterPro" id="IPR006464">
    <property type="entry name" value="AcTrfase_RimI/Ard1"/>
</dbReference>
<keyword evidence="2 5" id="KW-0963">Cytoplasm</keyword>
<protein>
    <recommendedName>
        <fullName evidence="5">[Ribosomal protein bS18]-alanine N-acetyltransferase</fullName>
        <ecNumber evidence="5">2.3.1.266</ecNumber>
    </recommendedName>
</protein>
<keyword evidence="3 5" id="KW-0808">Transferase</keyword>
<comment type="caution">
    <text evidence="5">Lacks conserved residue(s) required for the propagation of feature annotation.</text>
</comment>
<comment type="function">
    <text evidence="5">Acetylates the N-terminal alanine of ribosomal protein bS18.</text>
</comment>
<feature type="active site" description="Proton acceptor" evidence="5">
    <location>
        <position position="113"/>
    </location>
</feature>
<keyword evidence="8" id="KW-1185">Reference proteome</keyword>
<sequence length="156" mass="17273">MGAGSAVVGFGLNLRPMTDADLPMVAEVEAAAYSHPWSMNVIRGCIKMRYDAWVAELEGVIRGHLFIQCVLDEAHLLNVCVHPTLQGQGFGRQLVAHAEARCEQLGASRIILEVRPSNKPARRLYRDAGFERIGVRPGYYPGHGSREDAWVLSKYL</sequence>
<dbReference type="GO" id="GO:0005737">
    <property type="term" value="C:cytoplasm"/>
    <property type="evidence" value="ECO:0007669"/>
    <property type="project" value="UniProtKB-SubCell"/>
</dbReference>
<proteinExistence type="inferred from homology"/>
<evidence type="ECO:0000256" key="2">
    <source>
        <dbReference type="ARBA" id="ARBA00022490"/>
    </source>
</evidence>
<feature type="active site" description="Proton donor" evidence="5">
    <location>
        <position position="125"/>
    </location>
</feature>
<dbReference type="EMBL" id="CP045871">
    <property type="protein sequence ID" value="QGG79508.1"/>
    <property type="molecule type" value="Genomic_DNA"/>
</dbReference>
<dbReference type="PROSITE" id="PS51186">
    <property type="entry name" value="GNAT"/>
    <property type="match status" value="1"/>
</dbReference>
<dbReference type="SUPFAM" id="SSF55729">
    <property type="entry name" value="Acyl-CoA N-acyltransferases (Nat)"/>
    <property type="match status" value="1"/>
</dbReference>
<comment type="catalytic activity">
    <reaction evidence="5">
        <text>N-terminal L-alanyl-[ribosomal protein bS18] + acetyl-CoA = N-terminal N(alpha)-acetyl-L-alanyl-[ribosomal protein bS18] + CoA + H(+)</text>
        <dbReference type="Rhea" id="RHEA:43756"/>
        <dbReference type="Rhea" id="RHEA-COMP:10676"/>
        <dbReference type="Rhea" id="RHEA-COMP:10677"/>
        <dbReference type="ChEBI" id="CHEBI:15378"/>
        <dbReference type="ChEBI" id="CHEBI:57287"/>
        <dbReference type="ChEBI" id="CHEBI:57288"/>
        <dbReference type="ChEBI" id="CHEBI:64718"/>
        <dbReference type="ChEBI" id="CHEBI:83683"/>
        <dbReference type="EC" id="2.3.1.266"/>
    </reaction>
</comment>
<feature type="binding site" evidence="5">
    <location>
        <position position="118"/>
    </location>
    <ligand>
        <name>acetyl-CoA</name>
        <dbReference type="ChEBI" id="CHEBI:57288"/>
    </ligand>
</feature>
<evidence type="ECO:0000259" key="6">
    <source>
        <dbReference type="PROSITE" id="PS51186"/>
    </source>
</evidence>
<accession>A0A5Q2Q6P0</accession>
<dbReference type="Gene3D" id="3.40.630.30">
    <property type="match status" value="1"/>
</dbReference>
<evidence type="ECO:0000256" key="1">
    <source>
        <dbReference type="ARBA" id="ARBA00005395"/>
    </source>
</evidence>
<organism evidence="7 8">
    <name type="scientific">Litorivicinus lipolyticus</name>
    <dbReference type="NCBI Taxonomy" id="418701"/>
    <lineage>
        <taxon>Bacteria</taxon>
        <taxon>Pseudomonadati</taxon>
        <taxon>Pseudomonadota</taxon>
        <taxon>Gammaproteobacteria</taxon>
        <taxon>Oceanospirillales</taxon>
        <taxon>Litorivicinaceae</taxon>
        <taxon>Litorivicinus</taxon>
    </lineage>
</organism>
<dbReference type="KEGG" id="llp:GH975_02565"/>
<dbReference type="OrthoDB" id="9796919at2"/>
<evidence type="ECO:0000313" key="7">
    <source>
        <dbReference type="EMBL" id="QGG79508.1"/>
    </source>
</evidence>
<dbReference type="PANTHER" id="PTHR43420">
    <property type="entry name" value="ACETYLTRANSFERASE"/>
    <property type="match status" value="1"/>
</dbReference>
<name>A0A5Q2Q6P0_9GAMM</name>
<evidence type="ECO:0000256" key="4">
    <source>
        <dbReference type="ARBA" id="ARBA00023315"/>
    </source>
</evidence>
<dbReference type="Pfam" id="PF00583">
    <property type="entry name" value="Acetyltransf_1"/>
    <property type="match status" value="1"/>
</dbReference>
<dbReference type="InterPro" id="IPR000182">
    <property type="entry name" value="GNAT_dom"/>
</dbReference>
<keyword evidence="4 5" id="KW-0012">Acyltransferase</keyword>
<dbReference type="CDD" id="cd04301">
    <property type="entry name" value="NAT_SF"/>
    <property type="match status" value="1"/>
</dbReference>
<dbReference type="NCBIfam" id="TIGR01575">
    <property type="entry name" value="rimI"/>
    <property type="match status" value="1"/>
</dbReference>
<dbReference type="AlphaFoldDB" id="A0A5Q2Q6P0"/>
<dbReference type="RefSeq" id="WP_153713012.1">
    <property type="nucleotide sequence ID" value="NZ_CP045871.1"/>
</dbReference>
<gene>
    <name evidence="5 7" type="primary">rimI</name>
    <name evidence="7" type="ORF">GH975_02565</name>
</gene>
<evidence type="ECO:0000256" key="5">
    <source>
        <dbReference type="HAMAP-Rule" id="MF_02210"/>
    </source>
</evidence>
<dbReference type="InterPro" id="IPR043690">
    <property type="entry name" value="RimI"/>
</dbReference>
<evidence type="ECO:0000313" key="8">
    <source>
        <dbReference type="Proteomes" id="UP000388235"/>
    </source>
</evidence>
<dbReference type="EC" id="2.3.1.266" evidence="5"/>
<evidence type="ECO:0000256" key="3">
    <source>
        <dbReference type="ARBA" id="ARBA00022679"/>
    </source>
</evidence>
<reference evidence="7 8" key="1">
    <citation type="submission" date="2019-11" db="EMBL/GenBank/DDBJ databases">
        <authorList>
            <person name="Khan S.A."/>
            <person name="Jeon C.O."/>
            <person name="Chun B.H."/>
        </authorList>
    </citation>
    <scope>NUCLEOTIDE SEQUENCE [LARGE SCALE GENOMIC DNA]</scope>
    <source>
        <strain evidence="7 8">IMCC 1097</strain>
    </source>
</reference>
<dbReference type="GO" id="GO:0008999">
    <property type="term" value="F:protein-N-terminal-alanine acetyltransferase activity"/>
    <property type="evidence" value="ECO:0007669"/>
    <property type="project" value="UniProtKB-UniRule"/>
</dbReference>
<dbReference type="PANTHER" id="PTHR43420:SF44">
    <property type="entry name" value="ACETYLTRANSFERASE YPEA"/>
    <property type="match status" value="1"/>
</dbReference>
<comment type="subcellular location">
    <subcellularLocation>
        <location evidence="5">Cytoplasm</location>
    </subcellularLocation>
</comment>
<feature type="domain" description="N-acetyltransferase" evidence="6">
    <location>
        <begin position="12"/>
        <end position="156"/>
    </location>
</feature>
<dbReference type="InterPro" id="IPR016181">
    <property type="entry name" value="Acyl_CoA_acyltransferase"/>
</dbReference>